<dbReference type="GO" id="GO:0005739">
    <property type="term" value="C:mitochondrion"/>
    <property type="evidence" value="ECO:0007669"/>
    <property type="project" value="TreeGrafter"/>
</dbReference>
<protein>
    <recommendedName>
        <fullName evidence="2">Protein DML1</fullName>
    </recommendedName>
    <alternativeName>
        <fullName evidence="3">Protein dml1</fullName>
    </alternativeName>
</protein>
<reference evidence="6 7" key="1">
    <citation type="journal article" date="2021" name="DNA Res.">
        <title>Genome analysis of Candida subhashii reveals its hybrid nature and dual mitochondrial genome conformations.</title>
        <authorList>
            <person name="Mixao V."/>
            <person name="Hegedusova E."/>
            <person name="Saus E."/>
            <person name="Pryszcz L.P."/>
            <person name="Cillingova A."/>
            <person name="Nosek J."/>
            <person name="Gabaldon T."/>
        </authorList>
    </citation>
    <scope>NUCLEOTIDE SEQUENCE [LARGE SCALE GENOMIC DNA]</scope>
    <source>
        <strain evidence="6 7">CBS 10753</strain>
    </source>
</reference>
<evidence type="ECO:0000256" key="3">
    <source>
        <dbReference type="ARBA" id="ARBA00022030"/>
    </source>
</evidence>
<sequence>MGEVINISLSQLAGHTTTHLYNDQESLIPYTANAPITHNLTTFLSRFKSTSGTGSNFSPRSLVYDLRGGFGALNKYEYHESLPSFDEIPQALRISENKIRKSEYQSNLDAGLIDGSKLTCENTRYWTDYNKLIYNPKSLTTLNNFNYVSDEPVGSHFHFPNLKFATFNIGQKEFNEDDVDSFRNFLEQCDLFNGLQLTTEIDSAWGGYANEMLIYLNDEYFNTSKINIWTYGLMNSSNSATSKISRVKTIVELSKSSSLLFPIDVDYSSGMLSSIFKKDSLWHRSGLPAMFINSIWGVNSQLEGGESMSHVQANLLRGFEDRNIVNEIKIVSEESKNSKSMGIMDVDLTAYYTTGKLPVSKPSESVLNMGVSRDYKTYMSKNYIVGSNKKIEDIASTTTIYQNRSIDNILNIETFPTEILSHGKNTSYCTEFNIHEGLKDNLKASRKIIKNISLTNQPFIDIIEDKGELVEDLSRIIEEYTTGYDPDSEESDDDY</sequence>
<dbReference type="Pfam" id="PF10644">
    <property type="entry name" value="Misat_Tub_SegII"/>
    <property type="match status" value="1"/>
</dbReference>
<evidence type="ECO:0000259" key="5">
    <source>
        <dbReference type="Pfam" id="PF14881"/>
    </source>
</evidence>
<feature type="domain" description="Misato Segment II tubulin-like" evidence="4">
    <location>
        <begin position="3"/>
        <end position="109"/>
    </location>
</feature>
<dbReference type="GO" id="GO:0007005">
    <property type="term" value="P:mitochondrion organization"/>
    <property type="evidence" value="ECO:0007669"/>
    <property type="project" value="InterPro"/>
</dbReference>
<dbReference type="InterPro" id="IPR019605">
    <property type="entry name" value="Misato_II_tubulin-like"/>
</dbReference>
<organism evidence="6 7">
    <name type="scientific">[Candida] subhashii</name>
    <dbReference type="NCBI Taxonomy" id="561895"/>
    <lineage>
        <taxon>Eukaryota</taxon>
        <taxon>Fungi</taxon>
        <taxon>Dikarya</taxon>
        <taxon>Ascomycota</taxon>
        <taxon>Saccharomycotina</taxon>
        <taxon>Pichiomycetes</taxon>
        <taxon>Debaryomycetaceae</taxon>
        <taxon>Spathaspora</taxon>
    </lineage>
</organism>
<dbReference type="Proteomes" id="UP000694255">
    <property type="component" value="Unassembled WGS sequence"/>
</dbReference>
<evidence type="ECO:0000259" key="4">
    <source>
        <dbReference type="Pfam" id="PF10644"/>
    </source>
</evidence>
<evidence type="ECO:0000256" key="2">
    <source>
        <dbReference type="ARBA" id="ARBA00014097"/>
    </source>
</evidence>
<feature type="domain" description="DML1/Misato tubulin" evidence="5">
    <location>
        <begin position="117"/>
        <end position="295"/>
    </location>
</feature>
<dbReference type="Pfam" id="PF14881">
    <property type="entry name" value="Tubulin_3"/>
    <property type="match status" value="1"/>
</dbReference>
<evidence type="ECO:0000256" key="1">
    <source>
        <dbReference type="ARBA" id="ARBA00003757"/>
    </source>
</evidence>
<comment type="caution">
    <text evidence="6">The sequence shown here is derived from an EMBL/GenBank/DDBJ whole genome shotgun (WGS) entry which is preliminary data.</text>
</comment>
<evidence type="ECO:0000313" key="6">
    <source>
        <dbReference type="EMBL" id="KAG7665738.1"/>
    </source>
</evidence>
<name>A0A8J5QST7_9ASCO</name>
<dbReference type="OrthoDB" id="271881at2759"/>
<accession>A0A8J5QST7</accession>
<dbReference type="AlphaFoldDB" id="A0A8J5QST7"/>
<dbReference type="PANTHER" id="PTHR13391:SF0">
    <property type="entry name" value="PROTEIN MISATO HOMOLOG 1"/>
    <property type="match status" value="1"/>
</dbReference>
<proteinExistence type="predicted"/>
<gene>
    <name evidence="6" type="ORF">J8A68_000758</name>
</gene>
<dbReference type="EMBL" id="JAGSYN010000047">
    <property type="protein sequence ID" value="KAG7665738.1"/>
    <property type="molecule type" value="Genomic_DNA"/>
</dbReference>
<dbReference type="RefSeq" id="XP_049265970.1">
    <property type="nucleotide sequence ID" value="XM_049410467.1"/>
</dbReference>
<dbReference type="InterPro" id="IPR029209">
    <property type="entry name" value="DML1/Misato_tubulin"/>
</dbReference>
<comment type="function">
    <text evidence="1">Involved in the partitioning of the mitochondrial organelle and mitochondrial DNA (mtDNA) inheritance.</text>
</comment>
<dbReference type="PANTHER" id="PTHR13391">
    <property type="entry name" value="MITOCHONDRIAL DISTRIBUTION REGULATOR MISATO"/>
    <property type="match status" value="1"/>
</dbReference>
<evidence type="ECO:0000313" key="7">
    <source>
        <dbReference type="Proteomes" id="UP000694255"/>
    </source>
</evidence>
<dbReference type="InterPro" id="IPR049942">
    <property type="entry name" value="DML1/Misato"/>
</dbReference>
<dbReference type="GeneID" id="73467559"/>
<keyword evidence="7" id="KW-1185">Reference proteome</keyword>